<evidence type="ECO:0000313" key="3">
    <source>
        <dbReference type="Proteomes" id="UP000634136"/>
    </source>
</evidence>
<proteinExistence type="predicted"/>
<feature type="compositionally biased region" description="Polar residues" evidence="1">
    <location>
        <begin position="95"/>
        <end position="111"/>
    </location>
</feature>
<sequence>MDSGNSTSSLQSSSGGDEEYDSRADSVSAFFNNHIFHALDPIQRSSSLHMASSEPARSQPYPADLGGGMINPSASGSGPGSRASAPNNNNNNANDVITSTTSPNYSNDNSSNFYRLLSPPLDNINNMHNNNPLFNNGVFPNSSNQQLLQNMVSISTSPLSSGVDVNDGGDGGGQAVRCVVGGGGDFSNSSERIGINGGKANYSDFHGDKGTECVVAAAAARSEGQRRPPLSIAIVDSHRRPPSEATANHRRSI</sequence>
<reference evidence="2" key="1">
    <citation type="submission" date="2020-09" db="EMBL/GenBank/DDBJ databases">
        <title>Genome-Enabled Discovery of Anthraquinone Biosynthesis in Senna tora.</title>
        <authorList>
            <person name="Kang S.-H."/>
            <person name="Pandey R.P."/>
            <person name="Lee C.-M."/>
            <person name="Sim J.-S."/>
            <person name="Jeong J.-T."/>
            <person name="Choi B.-S."/>
            <person name="Jung M."/>
            <person name="Ginzburg D."/>
            <person name="Zhao K."/>
            <person name="Won S.Y."/>
            <person name="Oh T.-J."/>
            <person name="Yu Y."/>
            <person name="Kim N.-H."/>
            <person name="Lee O.R."/>
            <person name="Lee T.-H."/>
            <person name="Bashyal P."/>
            <person name="Kim T.-S."/>
            <person name="Lee W.-H."/>
            <person name="Kawkins C."/>
            <person name="Kim C.-K."/>
            <person name="Kim J.S."/>
            <person name="Ahn B.O."/>
            <person name="Rhee S.Y."/>
            <person name="Sohng J.K."/>
        </authorList>
    </citation>
    <scope>NUCLEOTIDE SEQUENCE</scope>
    <source>
        <tissue evidence="2">Leaf</tissue>
    </source>
</reference>
<feature type="compositionally biased region" description="Low complexity" evidence="1">
    <location>
        <begin position="1"/>
        <end position="15"/>
    </location>
</feature>
<comment type="caution">
    <text evidence="2">The sequence shown here is derived from an EMBL/GenBank/DDBJ whole genome shotgun (WGS) entry which is preliminary data.</text>
</comment>
<keyword evidence="3" id="KW-1185">Reference proteome</keyword>
<gene>
    <name evidence="2" type="ORF">G2W53_008448</name>
</gene>
<evidence type="ECO:0000313" key="2">
    <source>
        <dbReference type="EMBL" id="KAF7839966.1"/>
    </source>
</evidence>
<protein>
    <submittedName>
        <fullName evidence="2">Type-2 histone deacetylase 1</fullName>
    </submittedName>
</protein>
<feature type="region of interest" description="Disordered" evidence="1">
    <location>
        <begin position="1"/>
        <end position="22"/>
    </location>
</feature>
<name>A0A835CEM3_9FABA</name>
<feature type="region of interest" description="Disordered" evidence="1">
    <location>
        <begin position="47"/>
        <end position="111"/>
    </location>
</feature>
<evidence type="ECO:0000256" key="1">
    <source>
        <dbReference type="SAM" id="MobiDB-lite"/>
    </source>
</evidence>
<dbReference type="Proteomes" id="UP000634136">
    <property type="component" value="Unassembled WGS sequence"/>
</dbReference>
<dbReference type="EMBL" id="JAAIUW010000003">
    <property type="protein sequence ID" value="KAF7839966.1"/>
    <property type="molecule type" value="Genomic_DNA"/>
</dbReference>
<feature type="compositionally biased region" description="Low complexity" evidence="1">
    <location>
        <begin position="72"/>
        <end position="94"/>
    </location>
</feature>
<accession>A0A835CEM3</accession>
<dbReference type="AlphaFoldDB" id="A0A835CEM3"/>
<organism evidence="2 3">
    <name type="scientific">Senna tora</name>
    <dbReference type="NCBI Taxonomy" id="362788"/>
    <lineage>
        <taxon>Eukaryota</taxon>
        <taxon>Viridiplantae</taxon>
        <taxon>Streptophyta</taxon>
        <taxon>Embryophyta</taxon>
        <taxon>Tracheophyta</taxon>
        <taxon>Spermatophyta</taxon>
        <taxon>Magnoliopsida</taxon>
        <taxon>eudicotyledons</taxon>
        <taxon>Gunneridae</taxon>
        <taxon>Pentapetalae</taxon>
        <taxon>rosids</taxon>
        <taxon>fabids</taxon>
        <taxon>Fabales</taxon>
        <taxon>Fabaceae</taxon>
        <taxon>Caesalpinioideae</taxon>
        <taxon>Cassia clade</taxon>
        <taxon>Senna</taxon>
    </lineage>
</organism>